<proteinExistence type="predicted"/>
<name>A0A2N5C8K0_9BURK</name>
<comment type="caution">
    <text evidence="1">The sequence shown here is derived from an EMBL/GenBank/DDBJ whole genome shotgun (WGS) entry which is preliminary data.</text>
</comment>
<evidence type="ECO:0000313" key="1">
    <source>
        <dbReference type="EMBL" id="PLP98548.1"/>
    </source>
</evidence>
<organism evidence="1 2">
    <name type="scientific">Cupriavidus pauculus</name>
    <dbReference type="NCBI Taxonomy" id="82633"/>
    <lineage>
        <taxon>Bacteria</taxon>
        <taxon>Pseudomonadati</taxon>
        <taxon>Pseudomonadota</taxon>
        <taxon>Betaproteobacteria</taxon>
        <taxon>Burkholderiales</taxon>
        <taxon>Burkholderiaceae</taxon>
        <taxon>Cupriavidus</taxon>
    </lineage>
</organism>
<reference evidence="1 2" key="1">
    <citation type="submission" date="2017-12" db="EMBL/GenBank/DDBJ databases">
        <title>Genome sequence of the active heterotrophic nitrifier-denitrifier, Cupriavidus pauculus UM1.</title>
        <authorList>
            <person name="Putonti C."/>
            <person name="Castignetti D."/>
        </authorList>
    </citation>
    <scope>NUCLEOTIDE SEQUENCE [LARGE SCALE GENOMIC DNA]</scope>
    <source>
        <strain evidence="1 2">UM1</strain>
    </source>
</reference>
<dbReference type="AlphaFoldDB" id="A0A2N5C8K0"/>
<evidence type="ECO:0000313" key="2">
    <source>
        <dbReference type="Proteomes" id="UP000234341"/>
    </source>
</evidence>
<dbReference type="EMBL" id="PJRP01000011">
    <property type="protein sequence ID" value="PLP98548.1"/>
    <property type="molecule type" value="Genomic_DNA"/>
</dbReference>
<gene>
    <name evidence="1" type="ORF">CYJ10_21985</name>
</gene>
<accession>A0A2N5C8K0</accession>
<protein>
    <submittedName>
        <fullName evidence="1">Uncharacterized protein</fullName>
    </submittedName>
</protein>
<sequence length="64" mass="7531">MIRDRIDWTWSQIKHRKFDEMANDKPGPQQRISDVVFERMGDALRSPSLSRIKTFTDKSIAHAD</sequence>
<dbReference type="Proteomes" id="UP000234341">
    <property type="component" value="Unassembled WGS sequence"/>
</dbReference>